<dbReference type="GO" id="GO:0000160">
    <property type="term" value="P:phosphorelay signal transduction system"/>
    <property type="evidence" value="ECO:0007669"/>
    <property type="project" value="UniProtKB-KW"/>
</dbReference>
<dbReference type="InterPro" id="IPR029095">
    <property type="entry name" value="NarX-like_N"/>
</dbReference>
<accession>A0A8B6X836</accession>
<dbReference type="PROSITE" id="PS50894">
    <property type="entry name" value="HPT"/>
    <property type="match status" value="1"/>
</dbReference>
<evidence type="ECO:0000256" key="1">
    <source>
        <dbReference type="ARBA" id="ARBA00004141"/>
    </source>
</evidence>
<evidence type="ECO:0000313" key="9">
    <source>
        <dbReference type="Proteomes" id="UP000675920"/>
    </source>
</evidence>
<dbReference type="Pfam" id="PF01627">
    <property type="entry name" value="Hpt"/>
    <property type="match status" value="1"/>
</dbReference>
<dbReference type="CDD" id="cd00088">
    <property type="entry name" value="HPT"/>
    <property type="match status" value="1"/>
</dbReference>
<evidence type="ECO:0000259" key="8">
    <source>
        <dbReference type="PROSITE" id="PS50894"/>
    </source>
</evidence>
<dbReference type="Proteomes" id="UP000675920">
    <property type="component" value="Unplaced"/>
</dbReference>
<dbReference type="AlphaFoldDB" id="A0A8B6X836"/>
<keyword evidence="2 7" id="KW-0812">Transmembrane</keyword>
<keyword evidence="5 7" id="KW-0472">Membrane</keyword>
<keyword evidence="4" id="KW-0902">Two-component regulatory system</keyword>
<dbReference type="GO" id="GO:0016020">
    <property type="term" value="C:membrane"/>
    <property type="evidence" value="ECO:0007669"/>
    <property type="project" value="UniProtKB-SubCell"/>
</dbReference>
<evidence type="ECO:0000256" key="6">
    <source>
        <dbReference type="PROSITE-ProRule" id="PRU00110"/>
    </source>
</evidence>
<sequence length="689" mass="75308">MPARKASLFGKYREIVIAVAFFLLFDLGVLILNFYTSFQINEDAVAINLAGRQRMLSQRMTKAVLDLQSLRAEGAPAEAARVELTRTRALFDRTLKAFASGGETAGGTGQPVTLRAVESERGREVLAAATSLWTRYQKATAPLVAESFTDADLDAAVLATRDLNLGLLDAMNDLTGALEAGAADRAEWLRRVQAGGMLLALLNFGFILFKFLRRLRDNDARIEQAQQENREILDTVSEGLLLLAPDHRVGTQFSASLGGILGCEVRSGDNFLDLLATMVAPATHEAAREYLALLFGDRVKETLVRSLNPLSEVPVTLEGQGGARRYLDFEFRRAMVAGKVSHLLVTVADVTGQVELAQELDEARKRAASEVGVLLNLLRAEPRALAGYLDDTQARLEQINDDLRERVGEDDPRRLIQGFCRVLHGIKGEAAALGLDMFETMAHEFERLLLPLRDAPRLDADALLSIPVRLSAFLERIALVREMTARIQQMHPRDAAPAETVAPVTPLDVASQLERVARNVADDQNKWLNLAIDLDSLAPLPAPLRGELRDITVQLVRNAVSHGIETPDERRARAKPATGLIEVKARALPDCYELVVRDDGRGMSPAAVRAALLASGRYGEAELAALDDREVLMKVFEAGVSTAADRADGHAGHGIGMDLVRDRLARLGAGLRCSTRENEFTQFTVRLAN</sequence>
<dbReference type="Gene3D" id="3.30.565.10">
    <property type="entry name" value="Histidine kinase-like ATPase, C-terminal domain"/>
    <property type="match status" value="1"/>
</dbReference>
<evidence type="ECO:0000256" key="7">
    <source>
        <dbReference type="SAM" id="Phobius"/>
    </source>
</evidence>
<evidence type="ECO:0000256" key="4">
    <source>
        <dbReference type="ARBA" id="ARBA00023012"/>
    </source>
</evidence>
<dbReference type="InterPro" id="IPR036890">
    <property type="entry name" value="HATPase_C_sf"/>
</dbReference>
<dbReference type="GO" id="GO:0004672">
    <property type="term" value="F:protein kinase activity"/>
    <property type="evidence" value="ECO:0007669"/>
    <property type="project" value="UniProtKB-ARBA"/>
</dbReference>
<reference evidence="10" key="2">
    <citation type="submission" date="2025-08" db="UniProtKB">
        <authorList>
            <consortium name="RefSeq"/>
        </authorList>
    </citation>
    <scope>IDENTIFICATION</scope>
</reference>
<keyword evidence="9" id="KW-1185">Reference proteome</keyword>
<evidence type="ECO:0000256" key="2">
    <source>
        <dbReference type="ARBA" id="ARBA00022692"/>
    </source>
</evidence>
<dbReference type="InterPro" id="IPR051315">
    <property type="entry name" value="Bact_Chemotaxis_CheA"/>
</dbReference>
<dbReference type="SUPFAM" id="SSF47226">
    <property type="entry name" value="Histidine-containing phosphotransfer domain, HPT domain"/>
    <property type="match status" value="1"/>
</dbReference>
<dbReference type="SMART" id="SM00387">
    <property type="entry name" value="HATPase_c"/>
    <property type="match status" value="1"/>
</dbReference>
<keyword evidence="6" id="KW-0597">Phosphoprotein</keyword>
<organism evidence="9 10">
    <name type="scientific">Derxia gummosa DSM 723</name>
    <dbReference type="NCBI Taxonomy" id="1121388"/>
    <lineage>
        <taxon>Bacteria</taxon>
        <taxon>Pseudomonadati</taxon>
        <taxon>Pseudomonadota</taxon>
        <taxon>Betaproteobacteria</taxon>
        <taxon>Burkholderiales</taxon>
        <taxon>Alcaligenaceae</taxon>
        <taxon>Derxia</taxon>
    </lineage>
</organism>
<reference evidence="10" key="1">
    <citation type="journal article" date="2014" name="J. Biol. Chem.">
        <title>Structure of Clostridium difficile PilJ exhibits unprecedented divergence from known type IV pilins.</title>
        <authorList>
            <person name="Piepenbrink K.H."/>
            <person name="Maldarelli G.A."/>
            <person name="de la Pena C.F."/>
            <person name="Mulvey G.L."/>
            <person name="Snyder G.A."/>
            <person name="De Masi L."/>
            <person name="von Rosenvinge E.C."/>
            <person name="Gunther S."/>
            <person name="Armstrong G.D."/>
            <person name="Donnenberg M.S."/>
            <person name="Sundberg E.J."/>
        </authorList>
    </citation>
    <scope>NUCLEOTIDE SEQUENCE</scope>
</reference>
<protein>
    <submittedName>
        <fullName evidence="10">Type IV pili methyl-accepting chemotaxis transducer N-terminal domain-containing protein</fullName>
    </submittedName>
</protein>
<evidence type="ECO:0000313" key="10">
    <source>
        <dbReference type="RefSeq" id="WP_051377870.1"/>
    </source>
</evidence>
<dbReference type="PANTHER" id="PTHR43395">
    <property type="entry name" value="SENSOR HISTIDINE KINASE CHEA"/>
    <property type="match status" value="1"/>
</dbReference>
<dbReference type="Gene3D" id="1.20.120.160">
    <property type="entry name" value="HPT domain"/>
    <property type="match status" value="1"/>
</dbReference>
<dbReference type="InterPro" id="IPR008207">
    <property type="entry name" value="Sig_transdc_His_kin_Hpt_dom"/>
</dbReference>
<name>A0A8B6X836_9BURK</name>
<feature type="modified residue" description="Phosphohistidine" evidence="6">
    <location>
        <position position="424"/>
    </location>
</feature>
<feature type="transmembrane region" description="Helical" evidence="7">
    <location>
        <begin position="12"/>
        <end position="35"/>
    </location>
</feature>
<dbReference type="SUPFAM" id="SSF55874">
    <property type="entry name" value="ATPase domain of HSP90 chaperone/DNA topoisomerase II/histidine kinase"/>
    <property type="match status" value="1"/>
</dbReference>
<dbReference type="Pfam" id="PF13675">
    <property type="entry name" value="PilJ"/>
    <property type="match status" value="1"/>
</dbReference>
<dbReference type="Pfam" id="PF02518">
    <property type="entry name" value="HATPase_c"/>
    <property type="match status" value="1"/>
</dbReference>
<evidence type="ECO:0000256" key="3">
    <source>
        <dbReference type="ARBA" id="ARBA00022989"/>
    </source>
</evidence>
<keyword evidence="3 7" id="KW-1133">Transmembrane helix</keyword>
<dbReference type="RefSeq" id="WP_051377870.1">
    <property type="nucleotide sequence ID" value="NZ_AXWS01000007.1"/>
</dbReference>
<evidence type="ECO:0000256" key="5">
    <source>
        <dbReference type="ARBA" id="ARBA00023136"/>
    </source>
</evidence>
<dbReference type="InterPro" id="IPR036641">
    <property type="entry name" value="HPT_dom_sf"/>
</dbReference>
<dbReference type="PANTHER" id="PTHR43395:SF10">
    <property type="entry name" value="CHEMOTAXIS PROTEIN CHEA"/>
    <property type="match status" value="1"/>
</dbReference>
<dbReference type="Gene3D" id="3.30.450.20">
    <property type="entry name" value="PAS domain"/>
    <property type="match status" value="1"/>
</dbReference>
<dbReference type="InterPro" id="IPR003594">
    <property type="entry name" value="HATPase_dom"/>
</dbReference>
<feature type="domain" description="HPt" evidence="8">
    <location>
        <begin position="377"/>
        <end position="487"/>
    </location>
</feature>
<proteinExistence type="predicted"/>
<comment type="subcellular location">
    <subcellularLocation>
        <location evidence="1">Membrane</location>
        <topology evidence="1">Multi-pass membrane protein</topology>
    </subcellularLocation>
</comment>
<feature type="transmembrane region" description="Helical" evidence="7">
    <location>
        <begin position="194"/>
        <end position="212"/>
    </location>
</feature>